<dbReference type="AlphaFoldDB" id="A0AAD2D7Y0"/>
<dbReference type="Gene3D" id="3.30.1540.10">
    <property type="entry name" value="formyl-coa transferase, domain 3"/>
    <property type="match status" value="1"/>
</dbReference>
<name>A0AAD2D7Y0_EUPCR</name>
<sequence length="355" mass="40726">MGKYRVCIIDTSPVNPVRADSVLIEIVQSEAFEIDLKYRFSLAYSMDYDFIVWINPRSDSHTIRLIHSVSMNIMKLNPRVSVFQFIPFNLGPSKFKYSPSGLMLHALSGTLGFTGKTHAAKGEVGYPHPPTNLLQTSILGIAIANELNLHLMGNSEPKYKLHSLLDDFIYSTYFPVTYRNNGNWNEPQGQNMLDGGTPFYDIYKAKDDEEANSTYLAVGPIETKFFKVFVDELPVPGKTKKYLIQNQHNPKEYHKMKKIISKALMTKTADDWDQIYHDKDAVTAKIIIPKLYYPYTVSFYFLCGDHIEIFENIRVSAQFNITVLIASLFQFILPFSIFFKVLLHRFLANCCFTFL</sequence>
<organism evidence="3 4">
    <name type="scientific">Euplotes crassus</name>
    <dbReference type="NCBI Taxonomy" id="5936"/>
    <lineage>
        <taxon>Eukaryota</taxon>
        <taxon>Sar</taxon>
        <taxon>Alveolata</taxon>
        <taxon>Ciliophora</taxon>
        <taxon>Intramacronucleata</taxon>
        <taxon>Spirotrichea</taxon>
        <taxon>Hypotrichia</taxon>
        <taxon>Euplotida</taxon>
        <taxon>Euplotidae</taxon>
        <taxon>Moneuplotes</taxon>
    </lineage>
</organism>
<proteinExistence type="inferred from homology"/>
<dbReference type="Proteomes" id="UP001295684">
    <property type="component" value="Unassembled WGS sequence"/>
</dbReference>
<dbReference type="InterPro" id="IPR044855">
    <property type="entry name" value="CoA-Trfase_III_dom3_sf"/>
</dbReference>
<keyword evidence="2" id="KW-0472">Membrane</keyword>
<evidence type="ECO:0000313" key="4">
    <source>
        <dbReference type="Proteomes" id="UP001295684"/>
    </source>
</evidence>
<keyword evidence="2" id="KW-1133">Transmembrane helix</keyword>
<evidence type="ECO:0000256" key="2">
    <source>
        <dbReference type="SAM" id="Phobius"/>
    </source>
</evidence>
<evidence type="ECO:0000256" key="1">
    <source>
        <dbReference type="ARBA" id="ARBA00008383"/>
    </source>
</evidence>
<reference evidence="3" key="1">
    <citation type="submission" date="2023-07" db="EMBL/GenBank/DDBJ databases">
        <authorList>
            <consortium name="AG Swart"/>
            <person name="Singh M."/>
            <person name="Singh A."/>
            <person name="Seah K."/>
            <person name="Emmerich C."/>
        </authorList>
    </citation>
    <scope>NUCLEOTIDE SEQUENCE</scope>
    <source>
        <strain evidence="3">DP1</strain>
    </source>
</reference>
<dbReference type="InterPro" id="IPR003673">
    <property type="entry name" value="CoA-Trfase_fam_III"/>
</dbReference>
<dbReference type="PANTHER" id="PTHR48228">
    <property type="entry name" value="SUCCINYL-COA--D-CITRAMALATE COA-TRANSFERASE"/>
    <property type="match status" value="1"/>
</dbReference>
<accession>A0AAD2D7Y0</accession>
<gene>
    <name evidence="3" type="ORF">ECRASSUSDP1_LOCUS24338</name>
</gene>
<dbReference type="Pfam" id="PF02515">
    <property type="entry name" value="CoA_transf_3"/>
    <property type="match status" value="1"/>
</dbReference>
<comment type="caution">
    <text evidence="3">The sequence shown here is derived from an EMBL/GenBank/DDBJ whole genome shotgun (WGS) entry which is preliminary data.</text>
</comment>
<feature type="transmembrane region" description="Helical" evidence="2">
    <location>
        <begin position="319"/>
        <end position="339"/>
    </location>
</feature>
<dbReference type="PANTHER" id="PTHR48228:SF5">
    <property type="entry name" value="ALPHA-METHYLACYL-COA RACEMASE"/>
    <property type="match status" value="1"/>
</dbReference>
<dbReference type="EMBL" id="CAMPGE010025053">
    <property type="protein sequence ID" value="CAI2382850.1"/>
    <property type="molecule type" value="Genomic_DNA"/>
</dbReference>
<comment type="similarity">
    <text evidence="1">Belongs to the CoA-transferase III family.</text>
</comment>
<keyword evidence="4" id="KW-1185">Reference proteome</keyword>
<keyword evidence="2" id="KW-0812">Transmembrane</keyword>
<evidence type="ECO:0000313" key="3">
    <source>
        <dbReference type="EMBL" id="CAI2382850.1"/>
    </source>
</evidence>
<dbReference type="GO" id="GO:0003824">
    <property type="term" value="F:catalytic activity"/>
    <property type="evidence" value="ECO:0007669"/>
    <property type="project" value="InterPro"/>
</dbReference>
<dbReference type="InterPro" id="IPR050509">
    <property type="entry name" value="CoA-transferase_III"/>
</dbReference>
<dbReference type="InterPro" id="IPR023606">
    <property type="entry name" value="CoA-Trfase_III_dom_1_sf"/>
</dbReference>
<protein>
    <submittedName>
        <fullName evidence="3">Uncharacterized protein</fullName>
    </submittedName>
</protein>
<dbReference type="SUPFAM" id="SSF89796">
    <property type="entry name" value="CoA-transferase family III (CaiB/BaiF)"/>
    <property type="match status" value="1"/>
</dbReference>